<dbReference type="SUPFAM" id="SSF53167">
    <property type="entry name" value="Purine and uridine phosphorylases"/>
    <property type="match status" value="1"/>
</dbReference>
<dbReference type="EMBL" id="JAVRRG010000019">
    <property type="protein sequence ID" value="KAK5097307.1"/>
    <property type="molecule type" value="Genomic_DNA"/>
</dbReference>
<dbReference type="Pfam" id="PF01048">
    <property type="entry name" value="PNP_UDP_1"/>
    <property type="match status" value="1"/>
</dbReference>
<feature type="region of interest" description="Disordered" evidence="1">
    <location>
        <begin position="358"/>
        <end position="381"/>
    </location>
</feature>
<evidence type="ECO:0000259" key="2">
    <source>
        <dbReference type="Pfam" id="PF01048"/>
    </source>
</evidence>
<protein>
    <recommendedName>
        <fullName evidence="2">Nucleoside phosphorylase domain-containing protein</fullName>
    </recommendedName>
</protein>
<dbReference type="InterPro" id="IPR035994">
    <property type="entry name" value="Nucleoside_phosphorylase_sf"/>
</dbReference>
<reference evidence="3 4" key="1">
    <citation type="submission" date="2023-08" db="EMBL/GenBank/DDBJ databases">
        <title>Black Yeasts Isolated from many extreme environments.</title>
        <authorList>
            <person name="Coleine C."/>
            <person name="Stajich J.E."/>
            <person name="Selbmann L."/>
        </authorList>
    </citation>
    <scope>NUCLEOTIDE SEQUENCE [LARGE SCALE GENOMIC DNA]</scope>
    <source>
        <strain evidence="3 4">CCFEE 5885</strain>
    </source>
</reference>
<feature type="domain" description="Nucleoside phosphorylase" evidence="2">
    <location>
        <begin position="9"/>
        <end position="188"/>
    </location>
</feature>
<gene>
    <name evidence="3" type="ORF">LTR24_002354</name>
</gene>
<keyword evidence="4" id="KW-1185">Reference proteome</keyword>
<dbReference type="InterPro" id="IPR000845">
    <property type="entry name" value="Nucleoside_phosphorylase_d"/>
</dbReference>
<sequence>MSDEKAPTVGYICPLYTEIKAVLASFDGNLPSRTIRGSRYFYGMIRDRKVVAVQFPYKQTGPITAANCAHKLIQAHPSLEEEGSYCLLVGIAGGIWTPETDLRLGDVVIGTRTWDWRTGKTTSQGFVSTEDPKRAPAYLLDGLGEFLYRRNRLGPMIRDWVIQMQTRSSTKDDRWDFPGQEEDILYKVDYNHPEAPTCEDCDRRQVRKRRLRLDALPRVHDGLVASGNTVLKDAMNRETQSTERRWSFVALLLWRWKLVECLNCFHKNDTWQPHAAATAAACARLLIDSLDDHIQPPSCSEINLPLRPAPLNSETRAKPFDNLTISWLPDASRFTPQSTRVELEHKNTQYQVQLLSREQRQNNSSTQGPNSAKPDTAKRTRRLIPAVSIQYEPLLHYMKMLDVDVTIEMNIEPVVSCLGSVMNKGP</sequence>
<dbReference type="Proteomes" id="UP001345013">
    <property type="component" value="Unassembled WGS sequence"/>
</dbReference>
<proteinExistence type="predicted"/>
<accession>A0ABR0KI60</accession>
<dbReference type="InterPro" id="IPR053137">
    <property type="entry name" value="NLR-like"/>
</dbReference>
<feature type="compositionally biased region" description="Polar residues" evidence="1">
    <location>
        <begin position="358"/>
        <end position="370"/>
    </location>
</feature>
<dbReference type="PANTHER" id="PTHR46082">
    <property type="entry name" value="ATP/GTP-BINDING PROTEIN-RELATED"/>
    <property type="match status" value="1"/>
</dbReference>
<name>A0ABR0KI60_9EURO</name>
<comment type="caution">
    <text evidence="3">The sequence shown here is derived from an EMBL/GenBank/DDBJ whole genome shotgun (WGS) entry which is preliminary data.</text>
</comment>
<evidence type="ECO:0000256" key="1">
    <source>
        <dbReference type="SAM" id="MobiDB-lite"/>
    </source>
</evidence>
<dbReference type="Gene3D" id="3.40.50.1580">
    <property type="entry name" value="Nucleoside phosphorylase domain"/>
    <property type="match status" value="1"/>
</dbReference>
<evidence type="ECO:0000313" key="3">
    <source>
        <dbReference type="EMBL" id="KAK5097307.1"/>
    </source>
</evidence>
<organism evidence="3 4">
    <name type="scientific">Lithohypha guttulata</name>
    <dbReference type="NCBI Taxonomy" id="1690604"/>
    <lineage>
        <taxon>Eukaryota</taxon>
        <taxon>Fungi</taxon>
        <taxon>Dikarya</taxon>
        <taxon>Ascomycota</taxon>
        <taxon>Pezizomycotina</taxon>
        <taxon>Eurotiomycetes</taxon>
        <taxon>Chaetothyriomycetidae</taxon>
        <taxon>Chaetothyriales</taxon>
        <taxon>Trichomeriaceae</taxon>
        <taxon>Lithohypha</taxon>
    </lineage>
</organism>
<evidence type="ECO:0000313" key="4">
    <source>
        <dbReference type="Proteomes" id="UP001345013"/>
    </source>
</evidence>
<dbReference type="PANTHER" id="PTHR46082:SF6">
    <property type="entry name" value="AAA+ ATPASE DOMAIN-CONTAINING PROTEIN-RELATED"/>
    <property type="match status" value="1"/>
</dbReference>